<dbReference type="Proteomes" id="UP001222027">
    <property type="component" value="Unassembled WGS sequence"/>
</dbReference>
<dbReference type="EMBL" id="JAQQAF010000002">
    <property type="protein sequence ID" value="KAJ8506656.1"/>
    <property type="molecule type" value="Genomic_DNA"/>
</dbReference>
<gene>
    <name evidence="1" type="ORF">OPV22_007542</name>
</gene>
<keyword evidence="2" id="KW-1185">Reference proteome</keyword>
<sequence length="110" mass="12287">MKVMKLSDISNLNLQLISSTSTVLHLQSNCPISHHRDPSPALPVLHPKFVSRSWIPNLKTGRLKQAKDEAEREAAAYRASLEEDYLRKVSESTACHNSSNLGSDMMELLT</sequence>
<comment type="caution">
    <text evidence="1">The sequence shown here is derived from an EMBL/GenBank/DDBJ whole genome shotgun (WGS) entry which is preliminary data.</text>
</comment>
<proteinExistence type="predicted"/>
<evidence type="ECO:0008006" key="3">
    <source>
        <dbReference type="Google" id="ProtNLM"/>
    </source>
</evidence>
<organism evidence="1 2">
    <name type="scientific">Ensete ventricosum</name>
    <name type="common">Abyssinian banana</name>
    <name type="synonym">Musa ensete</name>
    <dbReference type="NCBI Taxonomy" id="4639"/>
    <lineage>
        <taxon>Eukaryota</taxon>
        <taxon>Viridiplantae</taxon>
        <taxon>Streptophyta</taxon>
        <taxon>Embryophyta</taxon>
        <taxon>Tracheophyta</taxon>
        <taxon>Spermatophyta</taxon>
        <taxon>Magnoliopsida</taxon>
        <taxon>Liliopsida</taxon>
        <taxon>Zingiberales</taxon>
        <taxon>Musaceae</taxon>
        <taxon>Ensete</taxon>
    </lineage>
</organism>
<dbReference type="AlphaFoldDB" id="A0AAV8RTQ0"/>
<reference evidence="1 2" key="1">
    <citation type="submission" date="2022-12" db="EMBL/GenBank/DDBJ databases">
        <title>Chromosome-scale assembly of the Ensete ventricosum genome.</title>
        <authorList>
            <person name="Dussert Y."/>
            <person name="Stocks J."/>
            <person name="Wendawek A."/>
            <person name="Woldeyes F."/>
            <person name="Nichols R.A."/>
            <person name="Borrell J.S."/>
        </authorList>
    </citation>
    <scope>NUCLEOTIDE SEQUENCE [LARGE SCALE GENOMIC DNA]</scope>
    <source>
        <strain evidence="2">cv. Maze</strain>
        <tissue evidence="1">Seeds</tissue>
    </source>
</reference>
<protein>
    <recommendedName>
        <fullName evidence="3">Remorin C-terminal domain-containing protein</fullName>
    </recommendedName>
</protein>
<name>A0AAV8RTQ0_ENSVE</name>
<evidence type="ECO:0000313" key="1">
    <source>
        <dbReference type="EMBL" id="KAJ8506656.1"/>
    </source>
</evidence>
<evidence type="ECO:0000313" key="2">
    <source>
        <dbReference type="Proteomes" id="UP001222027"/>
    </source>
</evidence>
<dbReference type="Gene3D" id="1.20.5.2950">
    <property type="match status" value="1"/>
</dbReference>
<accession>A0AAV8RTQ0</accession>